<comment type="cofactor">
    <cofactor evidence="6">
        <name>Mg(2+)</name>
        <dbReference type="ChEBI" id="CHEBI:18420"/>
    </cofactor>
</comment>
<dbReference type="PANTHER" id="PTHR22926:SF5">
    <property type="entry name" value="PHOSPHO-N-ACETYLMURAMOYL-PENTAPEPTIDE-TRANSFERASE HOMOLOG"/>
    <property type="match status" value="1"/>
</dbReference>
<gene>
    <name evidence="8" type="ORF">A3D71_01470</name>
</gene>
<feature type="transmembrane region" description="Helical" evidence="7">
    <location>
        <begin position="107"/>
        <end position="127"/>
    </location>
</feature>
<comment type="subcellular location">
    <subcellularLocation>
        <location evidence="1">Membrane</location>
        <topology evidence="1">Multi-pass membrane protein</topology>
    </subcellularLocation>
</comment>
<sequence>MVPDLVRILVPAAVAFAIGMAGTPVLSHYLYKFKAWKKRPGKLALDGSAAHEFNRLHIENEVRAPRMGGIVVWGSVALTIFGIAAIAEVLPATLTTDLDFLSRNQTWLPFATLIAGALVGFVDDMLVIRPDGEGLRLRYRVIIVVILASFIGWWFWDKLAMTAINIPFGAPLEIGWLIIPLFVLVSLALYASGVIDGIDGLSGGVFGSIFASYTIIAFAQDQIDLAAFTACIVGGLLAFLWFNIPPARFYMSDTGTMGLTLALGAVAFMTDSLGGGVGISVLPVIGALLVVTVASDIAQVVSKKFFGRKLLRIAPLHHHFEAIGWPGEKVVMRYWVLSVVFAFAGVIIALSALPAQ</sequence>
<dbReference type="PANTHER" id="PTHR22926">
    <property type="entry name" value="PHOSPHO-N-ACETYLMURAMOYL-PENTAPEPTIDE-TRANSFERASE"/>
    <property type="match status" value="1"/>
</dbReference>
<feature type="transmembrane region" description="Helical" evidence="7">
    <location>
        <begin position="198"/>
        <end position="219"/>
    </location>
</feature>
<evidence type="ECO:0000256" key="3">
    <source>
        <dbReference type="ARBA" id="ARBA00022692"/>
    </source>
</evidence>
<feature type="transmembrane region" description="Helical" evidence="7">
    <location>
        <begin position="225"/>
        <end position="242"/>
    </location>
</feature>
<evidence type="ECO:0000256" key="7">
    <source>
        <dbReference type="SAM" id="Phobius"/>
    </source>
</evidence>
<accession>A0A1F6DXN0</accession>
<keyword evidence="5 7" id="KW-0472">Membrane</keyword>
<keyword evidence="3 7" id="KW-0812">Transmembrane</keyword>
<evidence type="ECO:0008006" key="10">
    <source>
        <dbReference type="Google" id="ProtNLM"/>
    </source>
</evidence>
<dbReference type="Proteomes" id="UP000177652">
    <property type="component" value="Unassembled WGS sequence"/>
</dbReference>
<evidence type="ECO:0000256" key="6">
    <source>
        <dbReference type="PIRSR" id="PIRSR600715-1"/>
    </source>
</evidence>
<keyword evidence="6" id="KW-0460">Magnesium</keyword>
<dbReference type="GO" id="GO:0071555">
    <property type="term" value="P:cell wall organization"/>
    <property type="evidence" value="ECO:0007669"/>
    <property type="project" value="TreeGrafter"/>
</dbReference>
<evidence type="ECO:0000313" key="9">
    <source>
        <dbReference type="Proteomes" id="UP000177652"/>
    </source>
</evidence>
<dbReference type="AlphaFoldDB" id="A0A1F6DXN0"/>
<feature type="transmembrane region" description="Helical" evidence="7">
    <location>
        <begin position="139"/>
        <end position="156"/>
    </location>
</feature>
<dbReference type="GO" id="GO:0046872">
    <property type="term" value="F:metal ion binding"/>
    <property type="evidence" value="ECO:0007669"/>
    <property type="project" value="UniProtKB-KW"/>
</dbReference>
<dbReference type="GO" id="GO:0044038">
    <property type="term" value="P:cell wall macromolecule biosynthetic process"/>
    <property type="evidence" value="ECO:0007669"/>
    <property type="project" value="TreeGrafter"/>
</dbReference>
<keyword evidence="4 7" id="KW-1133">Transmembrane helix</keyword>
<feature type="transmembrane region" description="Helical" evidence="7">
    <location>
        <begin position="334"/>
        <end position="353"/>
    </location>
</feature>
<reference evidence="8 9" key="1">
    <citation type="journal article" date="2016" name="Nat. Commun.">
        <title>Thousands of microbial genomes shed light on interconnected biogeochemical processes in an aquifer system.</title>
        <authorList>
            <person name="Anantharaman K."/>
            <person name="Brown C.T."/>
            <person name="Hug L.A."/>
            <person name="Sharon I."/>
            <person name="Castelle C.J."/>
            <person name="Probst A.J."/>
            <person name="Thomas B.C."/>
            <person name="Singh A."/>
            <person name="Wilkins M.J."/>
            <person name="Karaoz U."/>
            <person name="Brodie E.L."/>
            <person name="Williams K.H."/>
            <person name="Hubbard S.S."/>
            <person name="Banfield J.F."/>
        </authorList>
    </citation>
    <scope>NUCLEOTIDE SEQUENCE [LARGE SCALE GENOMIC DNA]</scope>
</reference>
<feature type="transmembrane region" description="Helical" evidence="7">
    <location>
        <begin position="168"/>
        <end position="191"/>
    </location>
</feature>
<feature type="transmembrane region" description="Helical" evidence="7">
    <location>
        <begin position="6"/>
        <end position="31"/>
    </location>
</feature>
<dbReference type="GO" id="GO:0005886">
    <property type="term" value="C:plasma membrane"/>
    <property type="evidence" value="ECO:0007669"/>
    <property type="project" value="TreeGrafter"/>
</dbReference>
<organism evidence="8 9">
    <name type="scientific">Candidatus Kaiserbacteria bacterium RIFCSPHIGHO2_02_FULL_55_20</name>
    <dbReference type="NCBI Taxonomy" id="1798497"/>
    <lineage>
        <taxon>Bacteria</taxon>
        <taxon>Candidatus Kaiseribacteriota</taxon>
    </lineage>
</organism>
<feature type="transmembrane region" description="Helical" evidence="7">
    <location>
        <begin position="70"/>
        <end position="87"/>
    </location>
</feature>
<feature type="binding site" evidence="6">
    <location>
        <position position="253"/>
    </location>
    <ligand>
        <name>Mg(2+)</name>
        <dbReference type="ChEBI" id="CHEBI:18420"/>
    </ligand>
</feature>
<evidence type="ECO:0000256" key="1">
    <source>
        <dbReference type="ARBA" id="ARBA00004141"/>
    </source>
</evidence>
<dbReference type="EMBL" id="MFLK01000018">
    <property type="protein sequence ID" value="OGG66168.1"/>
    <property type="molecule type" value="Genomic_DNA"/>
</dbReference>
<evidence type="ECO:0000256" key="4">
    <source>
        <dbReference type="ARBA" id="ARBA00022989"/>
    </source>
</evidence>
<proteinExistence type="predicted"/>
<keyword evidence="2" id="KW-0808">Transferase</keyword>
<name>A0A1F6DXN0_9BACT</name>
<evidence type="ECO:0000256" key="2">
    <source>
        <dbReference type="ARBA" id="ARBA00022679"/>
    </source>
</evidence>
<comment type="caution">
    <text evidence="8">The sequence shown here is derived from an EMBL/GenBank/DDBJ whole genome shotgun (WGS) entry which is preliminary data.</text>
</comment>
<evidence type="ECO:0000256" key="5">
    <source>
        <dbReference type="ARBA" id="ARBA00023136"/>
    </source>
</evidence>
<dbReference type="Pfam" id="PF00953">
    <property type="entry name" value="Glycos_transf_4"/>
    <property type="match status" value="1"/>
</dbReference>
<evidence type="ECO:0000313" key="8">
    <source>
        <dbReference type="EMBL" id="OGG66168.1"/>
    </source>
</evidence>
<feature type="transmembrane region" description="Helical" evidence="7">
    <location>
        <begin position="281"/>
        <end position="302"/>
    </location>
</feature>
<dbReference type="InterPro" id="IPR000715">
    <property type="entry name" value="Glycosyl_transferase_4"/>
</dbReference>
<dbReference type="STRING" id="1798497.A3D71_01470"/>
<protein>
    <recommendedName>
        <fullName evidence="10">Phospho-N-acetylmuramoyl-pentapeptide-transferase</fullName>
    </recommendedName>
</protein>
<dbReference type="GO" id="GO:0016780">
    <property type="term" value="F:phosphotransferase activity, for other substituted phosphate groups"/>
    <property type="evidence" value="ECO:0007669"/>
    <property type="project" value="InterPro"/>
</dbReference>
<keyword evidence="6" id="KW-0479">Metal-binding</keyword>